<keyword evidence="2" id="KW-1185">Reference proteome</keyword>
<dbReference type="EMBL" id="BKAG01000023">
    <property type="protein sequence ID" value="GEP43982.1"/>
    <property type="molecule type" value="Genomic_DNA"/>
</dbReference>
<proteinExistence type="predicted"/>
<accession>A0A512MB72</accession>
<reference evidence="1 2" key="1">
    <citation type="submission" date="2019-07" db="EMBL/GenBank/DDBJ databases">
        <title>Whole genome shotgun sequence of Brevifollis gellanilyticus NBRC 108608.</title>
        <authorList>
            <person name="Hosoyama A."/>
            <person name="Uohara A."/>
            <person name="Ohji S."/>
            <person name="Ichikawa N."/>
        </authorList>
    </citation>
    <scope>NUCLEOTIDE SEQUENCE [LARGE SCALE GENOMIC DNA]</scope>
    <source>
        <strain evidence="1 2">NBRC 108608</strain>
    </source>
</reference>
<sequence>MLNTVFLLAMQTVNDDAAAQDSSESIPAVVFNVSEAVALPHFKDETNLVNATYFQRDVGIYVGLARRAYFLRIEPMDMRSGWEMRGATVSNGNLNIECFQNRKPSAQPVSTHYYGVVCSKEIQNVNFHYFKIDGRK</sequence>
<name>A0A512MB72_9BACT</name>
<comment type="caution">
    <text evidence="1">The sequence shown here is derived from an EMBL/GenBank/DDBJ whole genome shotgun (WGS) entry which is preliminary data.</text>
</comment>
<evidence type="ECO:0000313" key="1">
    <source>
        <dbReference type="EMBL" id="GEP43982.1"/>
    </source>
</evidence>
<dbReference type="Proteomes" id="UP000321577">
    <property type="component" value="Unassembled WGS sequence"/>
</dbReference>
<gene>
    <name evidence="1" type="ORF">BGE01nite_32730</name>
</gene>
<evidence type="ECO:0000313" key="2">
    <source>
        <dbReference type="Proteomes" id="UP000321577"/>
    </source>
</evidence>
<organism evidence="1 2">
    <name type="scientific">Brevifollis gellanilyticus</name>
    <dbReference type="NCBI Taxonomy" id="748831"/>
    <lineage>
        <taxon>Bacteria</taxon>
        <taxon>Pseudomonadati</taxon>
        <taxon>Verrucomicrobiota</taxon>
        <taxon>Verrucomicrobiia</taxon>
        <taxon>Verrucomicrobiales</taxon>
        <taxon>Verrucomicrobiaceae</taxon>
    </lineage>
</organism>
<dbReference type="AlphaFoldDB" id="A0A512MB72"/>
<protein>
    <submittedName>
        <fullName evidence="1">Uncharacterized protein</fullName>
    </submittedName>
</protein>